<protein>
    <submittedName>
        <fullName evidence="3">Uncharacterized protein LOC103515821</fullName>
    </submittedName>
</protein>
<dbReference type="STRING" id="121845.A0A3Q0JB77"/>
<feature type="compositionally biased region" description="Low complexity" evidence="1">
    <location>
        <begin position="94"/>
        <end position="105"/>
    </location>
</feature>
<dbReference type="PaxDb" id="121845-A0A3Q0JB77"/>
<dbReference type="Proteomes" id="UP000079169">
    <property type="component" value="Unplaced"/>
</dbReference>
<accession>A0A3Q0JB77</accession>
<dbReference type="AlphaFoldDB" id="A0A3Q0JB77"/>
<name>A0A3Q0JB77_DIACI</name>
<evidence type="ECO:0000256" key="1">
    <source>
        <dbReference type="SAM" id="MobiDB-lite"/>
    </source>
</evidence>
<dbReference type="GeneID" id="103515821"/>
<feature type="region of interest" description="Disordered" evidence="1">
    <location>
        <begin position="1"/>
        <end position="25"/>
    </location>
</feature>
<gene>
    <name evidence="3" type="primary">LOC103515821</name>
</gene>
<organism evidence="2 3">
    <name type="scientific">Diaphorina citri</name>
    <name type="common">Asian citrus psyllid</name>
    <dbReference type="NCBI Taxonomy" id="121845"/>
    <lineage>
        <taxon>Eukaryota</taxon>
        <taxon>Metazoa</taxon>
        <taxon>Ecdysozoa</taxon>
        <taxon>Arthropoda</taxon>
        <taxon>Hexapoda</taxon>
        <taxon>Insecta</taxon>
        <taxon>Pterygota</taxon>
        <taxon>Neoptera</taxon>
        <taxon>Paraneoptera</taxon>
        <taxon>Hemiptera</taxon>
        <taxon>Sternorrhyncha</taxon>
        <taxon>Psylloidea</taxon>
        <taxon>Psyllidae</taxon>
        <taxon>Diaphorininae</taxon>
        <taxon>Diaphorina</taxon>
    </lineage>
</organism>
<dbReference type="PANTHER" id="PTHR12517">
    <property type="entry name" value="VACUOLAR PROTEIN SORTING-ASSOCIATED PROTEIN 13B"/>
    <property type="match status" value="1"/>
</dbReference>
<dbReference type="InterPro" id="IPR039782">
    <property type="entry name" value="VPS13B"/>
</dbReference>
<feature type="region of interest" description="Disordered" evidence="1">
    <location>
        <begin position="732"/>
        <end position="753"/>
    </location>
</feature>
<evidence type="ECO:0000313" key="2">
    <source>
        <dbReference type="Proteomes" id="UP000079169"/>
    </source>
</evidence>
<sequence length="1174" mass="130552">MLKKSNLTGAHHQVRLSGLKGGPFQPYLSDLPDSKIHRTLNQMKAVTFQSQKDREERLRDANVGEVHGLRSVGDGKHNEESAGQKQSLKPTQANPEIPESNIPIPREQKTDIDLTKAFDSSDTTEAEPSRTKPIQKLKTGHKDLLAGSETSGLPVLDLDDLSDPLYGGSTSGFQSVTQEHICRHCPNCADWKVDNSEHRTEAVDPNNTGTIEAEKGTLPVMPEPTEAGMLNDGEVDVDIMLTSVMICNNTHIPFIVRQYDTTRESVVYSMECVYFSWFKSPSPNTSRQHWLEFNIKSADFQWSSPLALNAETKGQHPLYVRGPNGKLFPIVVEVGDCDNAKVVTIHGNLHCANLFNRDLHFLLLCHGGENQLVQVPAKTVSPSVILSPVADISKYEMKIKIQDSVWSGTIPIGKPRPLLFWKILGPYTPDETPEFYLIFWMNGIPLCPVLLSTLDVKRAHPLCISNQGSPIGLTLTTSVQNGVHQFLVWDNDLPQLVLNNRTDMSLSISPCYPDPKKVPPMAFLWKWYMNPRSVSYYSLPEAHTPDSVSSAEVELPPLMLELEDPTSGSMSSELLVLTECSGRLVHLASTDFKVNIVKEVHSRVVTIEMASSGEISAMDIRKRLALAFTSEERRPLSNNTEVKDSAPATTVTRDSANSSTAQQDFAYSLTTSRDSANSSTAHQDSAYSLIASQNAANRNTAQQDSAYSITAIRDSANSGPAQRIVSETLDVTRTPEHSQSFSPGQNPFNASRSITAQRSQGESYFLYLLHSYNFHLKMYVHNAHCRFLEDVQQAALMVVNLDKVLVAMKNGHYKRQASAGYKFTETSVVVNNIQVDNTLYKYGKYDFNVILFKNISNSNASRVNYSELFETTVAQLKRLNSVEALMNYLIQPNHCDHENFLNLQVNFHSTPRLYLLDLIRVHINTPFILRIEDVYLSRLNAYWKRLLRLKLSPPSEESGDPAHNPALPLATTAGYELAFPLRIGTISIEAFTLSLCLHTSSRFYIALDNSPLSFARFERNALVTSSYRLGQAISLHYFLNAIYATGWAIGRLEFCGTPGGLARSVGTGIRDFLTLPYQALGSGPTGFILGLYTRPRSFAKSRVLSYVQSTTSELFPTTPPSHSTNHSAEFSTNEITSSISGTVSEGHVLFLDPTLKRTVCNVLETLKMFLELRN</sequence>
<feature type="region of interest" description="Disordered" evidence="1">
    <location>
        <begin position="632"/>
        <end position="661"/>
    </location>
</feature>
<keyword evidence="2" id="KW-1185">Reference proteome</keyword>
<dbReference type="PANTHER" id="PTHR12517:SF0">
    <property type="entry name" value="INTERMEMBRANE LIPID TRANSFER PROTEIN VPS13B"/>
    <property type="match status" value="1"/>
</dbReference>
<dbReference type="RefSeq" id="XP_026684203.1">
    <property type="nucleotide sequence ID" value="XM_026828402.1"/>
</dbReference>
<feature type="compositionally biased region" description="Polar residues" evidence="1">
    <location>
        <begin position="737"/>
        <end position="753"/>
    </location>
</feature>
<evidence type="ECO:0000313" key="3">
    <source>
        <dbReference type="RefSeq" id="XP_026684203.1"/>
    </source>
</evidence>
<reference evidence="3" key="1">
    <citation type="submission" date="2025-08" db="UniProtKB">
        <authorList>
            <consortium name="RefSeq"/>
        </authorList>
    </citation>
    <scope>IDENTIFICATION</scope>
</reference>
<feature type="compositionally biased region" description="Basic and acidic residues" evidence="1">
    <location>
        <begin position="73"/>
        <end position="82"/>
    </location>
</feature>
<feature type="compositionally biased region" description="Polar residues" evidence="1">
    <location>
        <begin position="83"/>
        <end position="93"/>
    </location>
</feature>
<dbReference type="KEGG" id="dci:103515821"/>
<feature type="compositionally biased region" description="Polar residues" evidence="1">
    <location>
        <begin position="647"/>
        <end position="661"/>
    </location>
</feature>
<proteinExistence type="predicted"/>
<feature type="compositionally biased region" description="Basic and acidic residues" evidence="1">
    <location>
        <begin position="51"/>
        <end position="62"/>
    </location>
</feature>
<feature type="region of interest" description="Disordered" evidence="1">
    <location>
        <begin position="51"/>
        <end position="112"/>
    </location>
</feature>